<accession>A0A1G7HTF7</accession>
<dbReference type="EMBL" id="FNBG01000005">
    <property type="protein sequence ID" value="SDF03732.1"/>
    <property type="molecule type" value="Genomic_DNA"/>
</dbReference>
<proteinExistence type="predicted"/>
<dbReference type="OrthoDB" id="8645235at2"/>
<dbReference type="RefSeq" id="WP_091227655.1">
    <property type="nucleotide sequence ID" value="NZ_FNBG01000005.1"/>
</dbReference>
<keyword evidence="2" id="KW-1185">Reference proteome</keyword>
<sequence length="641" mass="75302">MNLLDPDNYNFYKFENEIKKGFDNILAYLLSILESQGIDKVISIIKASGIAVSFYEDTKNKEIFNKIIDTLLPLIKDDEKRKVNNLITESEIIEDIIAKFNQMRSAYFDKLGKEVDKYQVVSYLLSLERYLYGLSGNTDKSKNFNLKVALRDSAIESTGMILKFFMFNNYEFCGSNKFIEAQYLDISSKHIFFSTYWNEINDMIEYWKYSKVNILGEIHNKITFEISDNEFELNNIISNERFVNLREGWQMSAVGKVLNKESDYELSDELEKLTYLFSTLYFGTPTLEEKVENIKLSKWIKAYQLLINECKRFLATHARRNGYRIKNYCISKTKKMWKELYLKNGFSNIEFESIFNIFTFNNKSQDILDCPLIKVDDQFVLIPSLMIYADPARALSSNFLTRNSKLNFKGKGFEDRLKAGFKINKIKYSSLYKRVNDTEYECDVAFVMENDIFFVECKAHVQPYTTRQHANHLFKLYKETAQINRIADFFSNNPTLIKEQLTLDNDFQIENYHRILITTSMIGRPLEVNGVYIIDESSFNMFLSRTPPSLMLINEGAFKQHFTQKFDVYHGSITVNKIIDFLKSPPQIEILKSFYSKRVMKLDLFDICRHAKTNKTVYMGNEINDLDEDLLNKYYSEQILK</sequence>
<name>A0A1G7HTF7_9BACL</name>
<evidence type="ECO:0000313" key="1">
    <source>
        <dbReference type="EMBL" id="SDF03732.1"/>
    </source>
</evidence>
<organism evidence="1 2">
    <name type="scientific">Fontibacillus panacisegetis</name>
    <dbReference type="NCBI Taxonomy" id="670482"/>
    <lineage>
        <taxon>Bacteria</taxon>
        <taxon>Bacillati</taxon>
        <taxon>Bacillota</taxon>
        <taxon>Bacilli</taxon>
        <taxon>Bacillales</taxon>
        <taxon>Paenibacillaceae</taxon>
        <taxon>Fontibacillus</taxon>
    </lineage>
</organism>
<protein>
    <recommendedName>
        <fullName evidence="3">Nuclease-related domain-containing protein</fullName>
    </recommendedName>
</protein>
<gene>
    <name evidence="1" type="ORF">SAMN04488542_10529</name>
</gene>
<reference evidence="1 2" key="1">
    <citation type="submission" date="2016-10" db="EMBL/GenBank/DDBJ databases">
        <authorList>
            <person name="de Groot N.N."/>
        </authorList>
    </citation>
    <scope>NUCLEOTIDE SEQUENCE [LARGE SCALE GENOMIC DNA]</scope>
    <source>
        <strain evidence="1 2">DSM 28129</strain>
    </source>
</reference>
<evidence type="ECO:0000313" key="2">
    <source>
        <dbReference type="Proteomes" id="UP000198972"/>
    </source>
</evidence>
<dbReference type="Proteomes" id="UP000198972">
    <property type="component" value="Unassembled WGS sequence"/>
</dbReference>
<evidence type="ECO:0008006" key="3">
    <source>
        <dbReference type="Google" id="ProtNLM"/>
    </source>
</evidence>
<dbReference type="AlphaFoldDB" id="A0A1G7HTF7"/>